<evidence type="ECO:0000313" key="2">
    <source>
        <dbReference type="Proteomes" id="UP000310314"/>
    </source>
</evidence>
<dbReference type="Proteomes" id="UP000310314">
    <property type="component" value="Unassembled WGS sequence"/>
</dbReference>
<sequence>MIKSIVFLFLIMNNPIEGFLGLNISELPYPAIEMDSEEGIKTYVVSDQEMVFLFKEVSLIIIETDNKGIIKSISTDFKEIIDEDYYKDLVDKLGKPDQIKKMSAIINEDSEVLDSGNTAISTTGYLEECQFVDKPMFIKWNKLDKDIVFSIFHDQGNTHLTINSSE</sequence>
<gene>
    <name evidence="1" type="ORF">FEE95_06880</name>
</gene>
<keyword evidence="2" id="KW-1185">Reference proteome</keyword>
<accession>A0A5S3PW51</accession>
<organism evidence="1 2">
    <name type="scientific">Maribacter algarum</name>
    <name type="common">ex Zhang et al. 2020</name>
    <dbReference type="NCBI Taxonomy" id="2578118"/>
    <lineage>
        <taxon>Bacteria</taxon>
        <taxon>Pseudomonadati</taxon>
        <taxon>Bacteroidota</taxon>
        <taxon>Flavobacteriia</taxon>
        <taxon>Flavobacteriales</taxon>
        <taxon>Flavobacteriaceae</taxon>
        <taxon>Maribacter</taxon>
    </lineage>
</organism>
<protein>
    <submittedName>
        <fullName evidence="1">Uncharacterized protein</fullName>
    </submittedName>
</protein>
<comment type="caution">
    <text evidence="1">The sequence shown here is derived from an EMBL/GenBank/DDBJ whole genome shotgun (WGS) entry which is preliminary data.</text>
</comment>
<reference evidence="1 2" key="1">
    <citation type="submission" date="2019-05" db="EMBL/GenBank/DDBJ databases">
        <authorList>
            <person name="Zhang J.-Y."/>
            <person name="Feg X."/>
            <person name="Du Z.-J."/>
        </authorList>
    </citation>
    <scope>NUCLEOTIDE SEQUENCE [LARGE SCALE GENOMIC DNA]</scope>
    <source>
        <strain evidence="1 2">RZ26</strain>
    </source>
</reference>
<dbReference type="EMBL" id="VATY01000001">
    <property type="protein sequence ID" value="TMM59150.1"/>
    <property type="molecule type" value="Genomic_DNA"/>
</dbReference>
<name>A0A5S3PW51_9FLAO</name>
<evidence type="ECO:0000313" key="1">
    <source>
        <dbReference type="EMBL" id="TMM59150.1"/>
    </source>
</evidence>
<dbReference type="AlphaFoldDB" id="A0A5S3PW51"/>
<dbReference type="RefSeq" id="WP_138657140.1">
    <property type="nucleotide sequence ID" value="NZ_VATY01000001.1"/>
</dbReference>
<proteinExistence type="predicted"/>
<dbReference type="OrthoDB" id="9991352at2"/>